<feature type="region of interest" description="Disordered" evidence="1">
    <location>
        <begin position="419"/>
        <end position="514"/>
    </location>
</feature>
<dbReference type="InterPro" id="IPR018306">
    <property type="entry name" value="Phage_T5_Orf172_DNA-bd"/>
</dbReference>
<reference evidence="3 4" key="1">
    <citation type="submission" date="2024-07" db="EMBL/GenBank/DDBJ databases">
        <title>Section-level genome sequencing and comparative genomics of Aspergillus sections Usti and Cavernicolus.</title>
        <authorList>
            <consortium name="Lawrence Berkeley National Laboratory"/>
            <person name="Nybo J.L."/>
            <person name="Vesth T.C."/>
            <person name="Theobald S."/>
            <person name="Frisvad J.C."/>
            <person name="Larsen T.O."/>
            <person name="Kjaerboelling I."/>
            <person name="Rothschild-Mancinelli K."/>
            <person name="Lyhne E.K."/>
            <person name="Kogle M.E."/>
            <person name="Barry K."/>
            <person name="Clum A."/>
            <person name="Na H."/>
            <person name="Ledsgaard L."/>
            <person name="Lin J."/>
            <person name="Lipzen A."/>
            <person name="Kuo A."/>
            <person name="Riley R."/>
            <person name="Mondo S."/>
            <person name="Labutti K."/>
            <person name="Haridas S."/>
            <person name="Pangalinan J."/>
            <person name="Salamov A.A."/>
            <person name="Simmons B.A."/>
            <person name="Magnuson J.K."/>
            <person name="Chen J."/>
            <person name="Drula E."/>
            <person name="Henrissat B."/>
            <person name="Wiebenga A."/>
            <person name="Lubbers R.J."/>
            <person name="Gomes A.C."/>
            <person name="Makela M.R."/>
            <person name="Stajich J."/>
            <person name="Grigoriev I.V."/>
            <person name="Mortensen U.H."/>
            <person name="De Vries R.P."/>
            <person name="Baker S.E."/>
            <person name="Andersen M.R."/>
        </authorList>
    </citation>
    <scope>NUCLEOTIDE SEQUENCE [LARGE SCALE GENOMIC DNA]</scope>
    <source>
        <strain evidence="3 4">CBS 123904</strain>
    </source>
</reference>
<feature type="domain" description="Bacteriophage T5 Orf172 DNA-binding" evidence="2">
    <location>
        <begin position="142"/>
        <end position="232"/>
    </location>
</feature>
<evidence type="ECO:0000256" key="1">
    <source>
        <dbReference type="SAM" id="MobiDB-lite"/>
    </source>
</evidence>
<feature type="compositionally biased region" description="Low complexity" evidence="1">
    <location>
        <begin position="8"/>
        <end position="30"/>
    </location>
</feature>
<evidence type="ECO:0000313" key="3">
    <source>
        <dbReference type="EMBL" id="KAL2849533.1"/>
    </source>
</evidence>
<accession>A0ABR4KB58</accession>
<comment type="caution">
    <text evidence="3">The sequence shown here is derived from an EMBL/GenBank/DDBJ whole genome shotgun (WGS) entry which is preliminary data.</text>
</comment>
<proteinExistence type="predicted"/>
<evidence type="ECO:0000259" key="2">
    <source>
        <dbReference type="Pfam" id="PF10544"/>
    </source>
</evidence>
<organism evidence="3 4">
    <name type="scientific">Aspergillus pseudoustus</name>
    <dbReference type="NCBI Taxonomy" id="1810923"/>
    <lineage>
        <taxon>Eukaryota</taxon>
        <taxon>Fungi</taxon>
        <taxon>Dikarya</taxon>
        <taxon>Ascomycota</taxon>
        <taxon>Pezizomycotina</taxon>
        <taxon>Eurotiomycetes</taxon>
        <taxon>Eurotiomycetidae</taxon>
        <taxon>Eurotiales</taxon>
        <taxon>Aspergillaceae</taxon>
        <taxon>Aspergillus</taxon>
        <taxon>Aspergillus subgen. Nidulantes</taxon>
    </lineage>
</organism>
<dbReference type="EMBL" id="JBFXLU010000042">
    <property type="protein sequence ID" value="KAL2849533.1"/>
    <property type="molecule type" value="Genomic_DNA"/>
</dbReference>
<keyword evidence="4" id="KW-1185">Reference proteome</keyword>
<evidence type="ECO:0000313" key="4">
    <source>
        <dbReference type="Proteomes" id="UP001610446"/>
    </source>
</evidence>
<protein>
    <recommendedName>
        <fullName evidence="2">Bacteriophage T5 Orf172 DNA-binding domain-containing protein</fullName>
    </recommendedName>
</protein>
<dbReference type="Proteomes" id="UP001610446">
    <property type="component" value="Unassembled WGS sequence"/>
</dbReference>
<feature type="region of interest" description="Disordered" evidence="1">
    <location>
        <begin position="1"/>
        <end position="87"/>
    </location>
</feature>
<name>A0ABR4KB58_9EURO</name>
<sequence>MAAAQVYPSVSSNPISPLSSLLHYPSLPSSNGEEGVQGPHPSHEGGNVPTAGVIGKNAKSNTDPRGVISEPITASDDKPGSRHNPQTSVAEAITEECLTEAAGQSPDRIECLDSQRFRWPIEVSVHELGKVLVSRQYKQKLGHAYVLFDSEGNAPYFKIGSSTNVTSRWSQHQGKCRLSGWDLQVQPSLKIMQCSRLERLAQTELKNQNCMLKCVCDVQHTEYYKGDATAGHGTLQGWSDWLVNYEPYGEDNTLRNFWLDRLDIFRSNIPRYFNCGDHQCGMQNGYAAACQMCVRTGWNMWTNPTTSERLEYACRTHIPYQWLRKITKWVGTGQEDTIRAYVELTGQMRRIVEPNFLYLMLLRLVVSVIWPSLMQGISERAVDAFLLITVMNLIVHPQYVEILVKNGAGSAEMRISPLRSRAEQSLTPEKNLSRTIDLSSRPRKTPSPRKALKKAVSSDDPFIEDAERTVITPRPGGKRISSAPSSLARPGSPSSSVVQPQEELNRKRRRSNQD</sequence>
<feature type="compositionally biased region" description="Basic residues" evidence="1">
    <location>
        <begin position="441"/>
        <end position="453"/>
    </location>
</feature>
<feature type="compositionally biased region" description="Low complexity" evidence="1">
    <location>
        <begin position="481"/>
        <end position="502"/>
    </location>
</feature>
<gene>
    <name evidence="3" type="ORF">BJY01DRAFT_141986</name>
</gene>
<feature type="compositionally biased region" description="Polar residues" evidence="1">
    <location>
        <begin position="423"/>
        <end position="438"/>
    </location>
</feature>
<dbReference type="Pfam" id="PF10544">
    <property type="entry name" value="T5orf172"/>
    <property type="match status" value="1"/>
</dbReference>